<accession>A0A9C6XTC6</accession>
<dbReference type="GO" id="GO:0003987">
    <property type="term" value="F:acetate-CoA ligase activity"/>
    <property type="evidence" value="ECO:0007669"/>
    <property type="project" value="UniProtKB-EC"/>
</dbReference>
<dbReference type="EC" id="6.2.1.1" evidence="1"/>
<evidence type="ECO:0000256" key="1">
    <source>
        <dbReference type="ARBA" id="ARBA00013275"/>
    </source>
</evidence>
<evidence type="ECO:0000313" key="4">
    <source>
        <dbReference type="Proteomes" id="UP000504606"/>
    </source>
</evidence>
<name>A0A9C6XTC6_FRAOC</name>
<dbReference type="InterPro" id="IPR000873">
    <property type="entry name" value="AMP-dep_synth/lig_dom"/>
</dbReference>
<feature type="signal peptide" evidence="2">
    <location>
        <begin position="1"/>
        <end position="22"/>
    </location>
</feature>
<dbReference type="GO" id="GO:0006085">
    <property type="term" value="P:acetyl-CoA biosynthetic process"/>
    <property type="evidence" value="ECO:0007669"/>
    <property type="project" value="TreeGrafter"/>
</dbReference>
<dbReference type="OrthoDB" id="1706066at2759"/>
<sequence length="102" mass="11371">MPMILEVVIAMLACSRIGAVHAITFAGFSSDSLAERILDSKSKLLVTADCVMRGEKLICLKDICDAGESHRHAVNTHTLSAVNLQMRRKRFRRVTCLCREHC</sequence>
<gene>
    <name evidence="5" type="primary">LOC127751021</name>
</gene>
<dbReference type="Gene3D" id="3.40.50.12780">
    <property type="entry name" value="N-terminal domain of ligase-like"/>
    <property type="match status" value="1"/>
</dbReference>
<dbReference type="KEGG" id="foc:127751021"/>
<evidence type="ECO:0000256" key="2">
    <source>
        <dbReference type="SAM" id="SignalP"/>
    </source>
</evidence>
<keyword evidence="2" id="KW-0732">Signal</keyword>
<dbReference type="Pfam" id="PF00501">
    <property type="entry name" value="AMP-binding"/>
    <property type="match status" value="1"/>
</dbReference>
<dbReference type="RefSeq" id="XP_052129851.1">
    <property type="nucleotide sequence ID" value="XM_052273891.1"/>
</dbReference>
<dbReference type="GeneID" id="127751021"/>
<dbReference type="InterPro" id="IPR042099">
    <property type="entry name" value="ANL_N_sf"/>
</dbReference>
<keyword evidence="4" id="KW-1185">Reference proteome</keyword>
<proteinExistence type="predicted"/>
<dbReference type="SUPFAM" id="SSF56801">
    <property type="entry name" value="Acetyl-CoA synthetase-like"/>
    <property type="match status" value="1"/>
</dbReference>
<feature type="chain" id="PRO_5038338804" description="acetate--CoA ligase" evidence="2">
    <location>
        <begin position="23"/>
        <end position="102"/>
    </location>
</feature>
<organism evidence="4 5">
    <name type="scientific">Frankliniella occidentalis</name>
    <name type="common">Western flower thrips</name>
    <name type="synonym">Euthrips occidentalis</name>
    <dbReference type="NCBI Taxonomy" id="133901"/>
    <lineage>
        <taxon>Eukaryota</taxon>
        <taxon>Metazoa</taxon>
        <taxon>Ecdysozoa</taxon>
        <taxon>Arthropoda</taxon>
        <taxon>Hexapoda</taxon>
        <taxon>Insecta</taxon>
        <taxon>Pterygota</taxon>
        <taxon>Neoptera</taxon>
        <taxon>Paraneoptera</taxon>
        <taxon>Thysanoptera</taxon>
        <taxon>Terebrantia</taxon>
        <taxon>Thripoidea</taxon>
        <taxon>Thripidae</taxon>
        <taxon>Frankliniella</taxon>
    </lineage>
</organism>
<evidence type="ECO:0000313" key="5">
    <source>
        <dbReference type="RefSeq" id="XP_052129851.1"/>
    </source>
</evidence>
<dbReference type="PANTHER" id="PTHR24095:SF244">
    <property type="entry name" value="ACETYL-COENZYME A SYNTHETASE"/>
    <property type="match status" value="1"/>
</dbReference>
<reference evidence="5" key="1">
    <citation type="submission" date="2025-08" db="UniProtKB">
        <authorList>
            <consortium name="RefSeq"/>
        </authorList>
    </citation>
    <scope>IDENTIFICATION</scope>
    <source>
        <tissue evidence="5">Whole organism</tissue>
    </source>
</reference>
<dbReference type="Proteomes" id="UP000504606">
    <property type="component" value="Unplaced"/>
</dbReference>
<protein>
    <recommendedName>
        <fullName evidence="1">acetate--CoA ligase</fullName>
        <ecNumber evidence="1">6.2.1.1</ecNumber>
    </recommendedName>
</protein>
<dbReference type="AlphaFoldDB" id="A0A9C6XTC6"/>
<dbReference type="PANTHER" id="PTHR24095">
    <property type="entry name" value="ACETYL-COENZYME A SYNTHETASE"/>
    <property type="match status" value="1"/>
</dbReference>
<feature type="domain" description="AMP-dependent synthetase/ligase" evidence="3">
    <location>
        <begin position="1"/>
        <end position="66"/>
    </location>
</feature>
<evidence type="ECO:0000259" key="3">
    <source>
        <dbReference type="Pfam" id="PF00501"/>
    </source>
</evidence>